<dbReference type="GO" id="GO:0008080">
    <property type="term" value="F:N-acetyltransferase activity"/>
    <property type="evidence" value="ECO:0007669"/>
    <property type="project" value="TreeGrafter"/>
</dbReference>
<keyword evidence="6" id="KW-1185">Reference proteome</keyword>
<evidence type="ECO:0000259" key="4">
    <source>
        <dbReference type="PROSITE" id="PS51186"/>
    </source>
</evidence>
<protein>
    <submittedName>
        <fullName evidence="5">GNAT family N-acetyltransferase</fullName>
    </submittedName>
</protein>
<dbReference type="InterPro" id="IPR000182">
    <property type="entry name" value="GNAT_dom"/>
</dbReference>
<gene>
    <name evidence="5" type="ORF">E2R66_18155</name>
</gene>
<dbReference type="FunFam" id="3.40.630.30:FF:000064">
    <property type="entry name" value="GNAT family acetyltransferase"/>
    <property type="match status" value="1"/>
</dbReference>
<evidence type="ECO:0000256" key="3">
    <source>
        <dbReference type="ARBA" id="ARBA00023315"/>
    </source>
</evidence>
<sequence>MEEQKNQKLPLQGVGGLQKLPLQGAGGAGLRVAVKADCARILELIIELAIFEKEPDAVTATLTELEEAGFGPKPVWKAFVVEDDGIIVGFALYYIRYSTWKGQRLYLEDLVITESHRGKGLGKLLFDRLIQETRELGFSGMVWQVLDWNEPAIQFYKKYEASIEAGWLNASLSKEQINNF</sequence>
<dbReference type="PANTHER" id="PTHR10545">
    <property type="entry name" value="DIAMINE N-ACETYLTRANSFERASE"/>
    <property type="match status" value="1"/>
</dbReference>
<dbReference type="PROSITE" id="PS51186">
    <property type="entry name" value="GNAT"/>
    <property type="match status" value="1"/>
</dbReference>
<proteinExistence type="inferred from homology"/>
<dbReference type="SUPFAM" id="SSF55729">
    <property type="entry name" value="Acyl-CoA N-acyltransferases (Nat)"/>
    <property type="match status" value="1"/>
</dbReference>
<dbReference type="InterPro" id="IPR051016">
    <property type="entry name" value="Diverse_Substrate_AcTransf"/>
</dbReference>
<accession>A0A4Y8SAC8</accession>
<dbReference type="CDD" id="cd04301">
    <property type="entry name" value="NAT_SF"/>
    <property type="match status" value="1"/>
</dbReference>
<evidence type="ECO:0000256" key="2">
    <source>
        <dbReference type="ARBA" id="ARBA00022679"/>
    </source>
</evidence>
<dbReference type="Proteomes" id="UP000297540">
    <property type="component" value="Unassembled WGS sequence"/>
</dbReference>
<evidence type="ECO:0000313" key="5">
    <source>
        <dbReference type="EMBL" id="TFF35631.1"/>
    </source>
</evidence>
<evidence type="ECO:0000313" key="6">
    <source>
        <dbReference type="Proteomes" id="UP000297540"/>
    </source>
</evidence>
<keyword evidence="3" id="KW-0012">Acyltransferase</keyword>
<dbReference type="InterPro" id="IPR016181">
    <property type="entry name" value="Acyl_CoA_acyltransferase"/>
</dbReference>
<name>A0A4Y8SAC8_9SPHI</name>
<dbReference type="Gene3D" id="3.40.630.30">
    <property type="match status" value="1"/>
</dbReference>
<dbReference type="PANTHER" id="PTHR10545:SF29">
    <property type="entry name" value="GH14572P-RELATED"/>
    <property type="match status" value="1"/>
</dbReference>
<dbReference type="Pfam" id="PF00583">
    <property type="entry name" value="Acetyltransf_1"/>
    <property type="match status" value="1"/>
</dbReference>
<organism evidence="5 6">
    <name type="scientific">Mucilaginibacter psychrotolerans</name>
    <dbReference type="NCBI Taxonomy" id="1524096"/>
    <lineage>
        <taxon>Bacteria</taxon>
        <taxon>Pseudomonadati</taxon>
        <taxon>Bacteroidota</taxon>
        <taxon>Sphingobacteriia</taxon>
        <taxon>Sphingobacteriales</taxon>
        <taxon>Sphingobacteriaceae</taxon>
        <taxon>Mucilaginibacter</taxon>
    </lineage>
</organism>
<keyword evidence="2 5" id="KW-0808">Transferase</keyword>
<evidence type="ECO:0000256" key="1">
    <source>
        <dbReference type="ARBA" id="ARBA00008694"/>
    </source>
</evidence>
<dbReference type="EMBL" id="SOZE01000020">
    <property type="protein sequence ID" value="TFF35631.1"/>
    <property type="molecule type" value="Genomic_DNA"/>
</dbReference>
<comment type="similarity">
    <text evidence="1">Belongs to the acetyltransferase family.</text>
</comment>
<comment type="caution">
    <text evidence="5">The sequence shown here is derived from an EMBL/GenBank/DDBJ whole genome shotgun (WGS) entry which is preliminary data.</text>
</comment>
<dbReference type="OrthoDB" id="9805924at2"/>
<reference evidence="5 6" key="1">
    <citation type="journal article" date="2017" name="Int. J. Syst. Evol. Microbiol.">
        <title>Mucilaginibacterpsychrotolerans sp. nov., isolated from peatlands.</title>
        <authorList>
            <person name="Deng Y."/>
            <person name="Shen L."/>
            <person name="Xu B."/>
            <person name="Liu Y."/>
            <person name="Gu Z."/>
            <person name="Liu H."/>
            <person name="Zhou Y."/>
        </authorList>
    </citation>
    <scope>NUCLEOTIDE SEQUENCE [LARGE SCALE GENOMIC DNA]</scope>
    <source>
        <strain evidence="5 6">NH7-4</strain>
    </source>
</reference>
<dbReference type="RefSeq" id="WP_133233165.1">
    <property type="nucleotide sequence ID" value="NZ_SOZE01000020.1"/>
</dbReference>
<dbReference type="AlphaFoldDB" id="A0A4Y8SAC8"/>
<feature type="domain" description="N-acetyltransferase" evidence="4">
    <location>
        <begin position="28"/>
        <end position="180"/>
    </location>
</feature>